<evidence type="ECO:0000256" key="1">
    <source>
        <dbReference type="ARBA" id="ARBA00022723"/>
    </source>
</evidence>
<proteinExistence type="predicted"/>
<dbReference type="Gene3D" id="1.20.1440.100">
    <property type="entry name" value="SG protein - dephosphorylation function"/>
    <property type="match status" value="1"/>
</dbReference>
<dbReference type="InterPro" id="IPR023214">
    <property type="entry name" value="HAD_sf"/>
</dbReference>
<comment type="caution">
    <text evidence="4">The sequence shown here is derived from an EMBL/GenBank/DDBJ whole genome shotgun (WGS) entry which is preliminary data.</text>
</comment>
<dbReference type="NCBIfam" id="TIGR01490">
    <property type="entry name" value="HAD-SF-IB-hyp1"/>
    <property type="match status" value="1"/>
</dbReference>
<dbReference type="GO" id="GO:0016787">
    <property type="term" value="F:hydrolase activity"/>
    <property type="evidence" value="ECO:0007669"/>
    <property type="project" value="UniProtKB-KW"/>
</dbReference>
<dbReference type="NCBIfam" id="TIGR01488">
    <property type="entry name" value="HAD-SF-IB"/>
    <property type="match status" value="1"/>
</dbReference>
<organism evidence="4">
    <name type="scientific">mine drainage metagenome</name>
    <dbReference type="NCBI Taxonomy" id="410659"/>
    <lineage>
        <taxon>unclassified sequences</taxon>
        <taxon>metagenomes</taxon>
        <taxon>ecological metagenomes</taxon>
    </lineage>
</organism>
<keyword evidence="3" id="KW-0460">Magnesium</keyword>
<keyword evidence="2 4" id="KW-0378">Hydrolase</keyword>
<evidence type="ECO:0000256" key="2">
    <source>
        <dbReference type="ARBA" id="ARBA00022801"/>
    </source>
</evidence>
<gene>
    <name evidence="4" type="ORF">GALL_316250</name>
</gene>
<sequence>MRVAFFDLDHTLLSTDSNQLWFDYLRERGLLDEVALARHAAFIRDYHAGRLDFQGLHAFRQAVDASIAPQRLRACRDAFNRERLLLAVAPGAPALLDTLRRDGMLTMVISASPEALVLPVARHLGFEHVLAADSAAGRNLPAPCFGPGKVLHAEAALAALGTSLSGLEQSRFYSDSHNDLPLLEAVQHPVAVDPDPVLAQVARARDWPVISLRETP</sequence>
<dbReference type="Pfam" id="PF12710">
    <property type="entry name" value="HAD"/>
    <property type="match status" value="1"/>
</dbReference>
<evidence type="ECO:0000256" key="3">
    <source>
        <dbReference type="ARBA" id="ARBA00022842"/>
    </source>
</evidence>
<accession>A0A1J5QSA4</accession>
<dbReference type="Gene3D" id="3.40.50.1000">
    <property type="entry name" value="HAD superfamily/HAD-like"/>
    <property type="match status" value="1"/>
</dbReference>
<dbReference type="PANTHER" id="PTHR43344:SF13">
    <property type="entry name" value="PHOSPHATASE RV3661-RELATED"/>
    <property type="match status" value="1"/>
</dbReference>
<reference evidence="4" key="1">
    <citation type="submission" date="2016-10" db="EMBL/GenBank/DDBJ databases">
        <title>Sequence of Gallionella enrichment culture.</title>
        <authorList>
            <person name="Poehlein A."/>
            <person name="Muehling M."/>
            <person name="Daniel R."/>
        </authorList>
    </citation>
    <scope>NUCLEOTIDE SEQUENCE</scope>
</reference>
<dbReference type="InterPro" id="IPR050582">
    <property type="entry name" value="HAD-like_SerB"/>
</dbReference>
<dbReference type="SUPFAM" id="SSF56784">
    <property type="entry name" value="HAD-like"/>
    <property type="match status" value="1"/>
</dbReference>
<name>A0A1J5QSA4_9ZZZZ</name>
<protein>
    <submittedName>
        <fullName evidence="4">Haloacid dehalogenase-like hydrolase</fullName>
    </submittedName>
</protein>
<evidence type="ECO:0000313" key="4">
    <source>
        <dbReference type="EMBL" id="OIQ86510.1"/>
    </source>
</evidence>
<dbReference type="GO" id="GO:0046872">
    <property type="term" value="F:metal ion binding"/>
    <property type="evidence" value="ECO:0007669"/>
    <property type="project" value="UniProtKB-KW"/>
</dbReference>
<dbReference type="InterPro" id="IPR006385">
    <property type="entry name" value="HAD_hydro_SerB1"/>
</dbReference>
<dbReference type="InterPro" id="IPR036412">
    <property type="entry name" value="HAD-like_sf"/>
</dbReference>
<dbReference type="EMBL" id="MLJW01000475">
    <property type="protein sequence ID" value="OIQ86510.1"/>
    <property type="molecule type" value="Genomic_DNA"/>
</dbReference>
<dbReference type="PANTHER" id="PTHR43344">
    <property type="entry name" value="PHOSPHOSERINE PHOSPHATASE"/>
    <property type="match status" value="1"/>
</dbReference>
<dbReference type="AlphaFoldDB" id="A0A1J5QSA4"/>
<keyword evidence="1" id="KW-0479">Metal-binding</keyword>